<evidence type="ECO:0000313" key="9">
    <source>
        <dbReference type="EMBL" id="KAH7088268.1"/>
    </source>
</evidence>
<dbReference type="GO" id="GO:0016020">
    <property type="term" value="C:membrane"/>
    <property type="evidence" value="ECO:0007669"/>
    <property type="project" value="UniProtKB-SubCell"/>
</dbReference>
<comment type="similarity">
    <text evidence="5">Belongs to the SAT4 family.</text>
</comment>
<evidence type="ECO:0000256" key="2">
    <source>
        <dbReference type="ARBA" id="ARBA00022692"/>
    </source>
</evidence>
<dbReference type="InterPro" id="IPR052337">
    <property type="entry name" value="SAT4-like"/>
</dbReference>
<feature type="region of interest" description="Disordered" evidence="6">
    <location>
        <begin position="180"/>
        <end position="200"/>
    </location>
</feature>
<dbReference type="PANTHER" id="PTHR33048:SF158">
    <property type="entry name" value="MEMBRANE PROTEIN PTH11-LIKE, PUTATIVE-RELATED"/>
    <property type="match status" value="1"/>
</dbReference>
<dbReference type="OrthoDB" id="444631at2759"/>
<proteinExistence type="inferred from homology"/>
<evidence type="ECO:0000256" key="4">
    <source>
        <dbReference type="ARBA" id="ARBA00023136"/>
    </source>
</evidence>
<dbReference type="Proteomes" id="UP000813461">
    <property type="component" value="Unassembled WGS sequence"/>
</dbReference>
<dbReference type="EMBL" id="JAGMVJ010000008">
    <property type="protein sequence ID" value="KAH7088268.1"/>
    <property type="molecule type" value="Genomic_DNA"/>
</dbReference>
<evidence type="ECO:0000256" key="5">
    <source>
        <dbReference type="ARBA" id="ARBA00038359"/>
    </source>
</evidence>
<dbReference type="AlphaFoldDB" id="A0A8K0VYT1"/>
<feature type="transmembrane region" description="Helical" evidence="7">
    <location>
        <begin position="55"/>
        <end position="75"/>
    </location>
</feature>
<evidence type="ECO:0000256" key="3">
    <source>
        <dbReference type="ARBA" id="ARBA00022989"/>
    </source>
</evidence>
<dbReference type="PANTHER" id="PTHR33048">
    <property type="entry name" value="PTH11-LIKE INTEGRAL MEMBRANE PROTEIN (AFU_ORTHOLOGUE AFUA_5G11245)"/>
    <property type="match status" value="1"/>
</dbReference>
<gene>
    <name evidence="9" type="ORF">FB567DRAFT_524021</name>
</gene>
<evidence type="ECO:0000256" key="1">
    <source>
        <dbReference type="ARBA" id="ARBA00004141"/>
    </source>
</evidence>
<comment type="caution">
    <text evidence="9">The sequence shown here is derived from an EMBL/GenBank/DDBJ whole genome shotgun (WGS) entry which is preliminary data.</text>
</comment>
<keyword evidence="2 7" id="KW-0812">Transmembrane</keyword>
<evidence type="ECO:0000256" key="6">
    <source>
        <dbReference type="SAM" id="MobiDB-lite"/>
    </source>
</evidence>
<sequence length="200" mass="21682">MMGMAGQACSDPSGTIQILSVTSGSVNLLCDLYLLVLPLPAIAKLSLPRRRKTGLLLIFMTGTGGCVMSALALFFRSQAGGRDTSMWNRDVTYNNGPVMTVTIVESAVGVMIPCMASCAKVFNHTSGSVSSYFSSRLTGFRRTTSSENVPRVSHELKQMPKDQKLPQLDTIDRMLGQFKPSMRESELASEQSRSSKGSQM</sequence>
<reference evidence="9" key="1">
    <citation type="journal article" date="2021" name="Nat. Commun.">
        <title>Genetic determinants of endophytism in the Arabidopsis root mycobiome.</title>
        <authorList>
            <person name="Mesny F."/>
            <person name="Miyauchi S."/>
            <person name="Thiergart T."/>
            <person name="Pickel B."/>
            <person name="Atanasova L."/>
            <person name="Karlsson M."/>
            <person name="Huettel B."/>
            <person name="Barry K.W."/>
            <person name="Haridas S."/>
            <person name="Chen C."/>
            <person name="Bauer D."/>
            <person name="Andreopoulos W."/>
            <person name="Pangilinan J."/>
            <person name="LaButti K."/>
            <person name="Riley R."/>
            <person name="Lipzen A."/>
            <person name="Clum A."/>
            <person name="Drula E."/>
            <person name="Henrissat B."/>
            <person name="Kohler A."/>
            <person name="Grigoriev I.V."/>
            <person name="Martin F.M."/>
            <person name="Hacquard S."/>
        </authorList>
    </citation>
    <scope>NUCLEOTIDE SEQUENCE</scope>
    <source>
        <strain evidence="9">MPI-SDFR-AT-0120</strain>
    </source>
</reference>
<feature type="domain" description="Rhodopsin" evidence="8">
    <location>
        <begin position="17"/>
        <end position="123"/>
    </location>
</feature>
<keyword evidence="3 7" id="KW-1133">Transmembrane helix</keyword>
<keyword evidence="4 7" id="KW-0472">Membrane</keyword>
<evidence type="ECO:0000313" key="10">
    <source>
        <dbReference type="Proteomes" id="UP000813461"/>
    </source>
</evidence>
<protein>
    <recommendedName>
        <fullName evidence="8">Rhodopsin domain-containing protein</fullName>
    </recommendedName>
</protein>
<evidence type="ECO:0000256" key="7">
    <source>
        <dbReference type="SAM" id="Phobius"/>
    </source>
</evidence>
<dbReference type="Pfam" id="PF20684">
    <property type="entry name" value="Fung_rhodopsin"/>
    <property type="match status" value="1"/>
</dbReference>
<keyword evidence="10" id="KW-1185">Reference proteome</keyword>
<feature type="transmembrane region" description="Helical" evidence="7">
    <location>
        <begin position="20"/>
        <end position="43"/>
    </location>
</feature>
<name>A0A8K0VYT1_9PLEO</name>
<dbReference type="InterPro" id="IPR049326">
    <property type="entry name" value="Rhodopsin_dom_fungi"/>
</dbReference>
<feature type="compositionally biased region" description="Polar residues" evidence="6">
    <location>
        <begin position="188"/>
        <end position="200"/>
    </location>
</feature>
<accession>A0A8K0VYT1</accession>
<comment type="subcellular location">
    <subcellularLocation>
        <location evidence="1">Membrane</location>
        <topology evidence="1">Multi-pass membrane protein</topology>
    </subcellularLocation>
</comment>
<evidence type="ECO:0000259" key="8">
    <source>
        <dbReference type="Pfam" id="PF20684"/>
    </source>
</evidence>
<organism evidence="9 10">
    <name type="scientific">Paraphoma chrysanthemicola</name>
    <dbReference type="NCBI Taxonomy" id="798071"/>
    <lineage>
        <taxon>Eukaryota</taxon>
        <taxon>Fungi</taxon>
        <taxon>Dikarya</taxon>
        <taxon>Ascomycota</taxon>
        <taxon>Pezizomycotina</taxon>
        <taxon>Dothideomycetes</taxon>
        <taxon>Pleosporomycetidae</taxon>
        <taxon>Pleosporales</taxon>
        <taxon>Pleosporineae</taxon>
        <taxon>Phaeosphaeriaceae</taxon>
        <taxon>Paraphoma</taxon>
    </lineage>
</organism>